<feature type="domain" description="L,D-TPase catalytic" evidence="1">
    <location>
        <begin position="53"/>
        <end position="180"/>
    </location>
</feature>
<reference evidence="2 3" key="1">
    <citation type="journal article" date="2014" name="Genome Announc.">
        <title>Draft Genome Sequence of Cytophaga fermentans JCM 21142T, a Facultative Anaerobe Isolated from Marine Mud.</title>
        <authorList>
            <person name="Starns D."/>
            <person name="Oshima K."/>
            <person name="Suda W."/>
            <person name="Iino T."/>
            <person name="Yuki M."/>
            <person name="Inoue J."/>
            <person name="Kitamura K."/>
            <person name="Iida T."/>
            <person name="Darby A."/>
            <person name="Hattori M."/>
            <person name="Ohkuma M."/>
        </authorList>
    </citation>
    <scope>NUCLEOTIDE SEQUENCE [LARGE SCALE GENOMIC DNA]</scope>
    <source>
        <strain evidence="2 3">JCM 21142</strain>
    </source>
</reference>
<evidence type="ECO:0000313" key="2">
    <source>
        <dbReference type="EMBL" id="GAF05912.1"/>
    </source>
</evidence>
<accession>W7YBU1</accession>
<dbReference type="EMBL" id="BAMD01000155">
    <property type="protein sequence ID" value="GAF05912.1"/>
    <property type="molecule type" value="Genomic_DNA"/>
</dbReference>
<gene>
    <name evidence="2" type="ORF">JCM21142_124671</name>
</gene>
<dbReference type="RefSeq" id="WP_052343313.1">
    <property type="nucleotide sequence ID" value="NZ_KI912107.1"/>
</dbReference>
<evidence type="ECO:0000313" key="3">
    <source>
        <dbReference type="Proteomes" id="UP000019402"/>
    </source>
</evidence>
<dbReference type="Pfam" id="PF03734">
    <property type="entry name" value="YkuD"/>
    <property type="match status" value="1"/>
</dbReference>
<protein>
    <recommendedName>
        <fullName evidence="1">L,D-TPase catalytic domain-containing protein</fullName>
    </recommendedName>
</protein>
<dbReference type="GO" id="GO:0016740">
    <property type="term" value="F:transferase activity"/>
    <property type="evidence" value="ECO:0007669"/>
    <property type="project" value="InterPro"/>
</dbReference>
<sequence>MDQFIIGWMQCIDSSEEIIKLSYGDKKVVEGEEEEGARLQGGKFPTLTFDGNQLTIYHNGNETYSTKAYSGRPLEDGTFDYSVARQKMEKIGPIPEGTYFINGSKIQTMSTLDGLIGLAQVGGWPGGSFAWGEQRAWITPLTKINTDGRGGFSIHGGYELGSAGCIDLVGNVVPFFNNLQSTPGGNGMIMLKVRY</sequence>
<dbReference type="AlphaFoldDB" id="W7YBU1"/>
<organism evidence="2 3">
    <name type="scientific">Saccharicrinis fermentans DSM 9555 = JCM 21142</name>
    <dbReference type="NCBI Taxonomy" id="869213"/>
    <lineage>
        <taxon>Bacteria</taxon>
        <taxon>Pseudomonadati</taxon>
        <taxon>Bacteroidota</taxon>
        <taxon>Bacteroidia</taxon>
        <taxon>Marinilabiliales</taxon>
        <taxon>Marinilabiliaceae</taxon>
        <taxon>Saccharicrinis</taxon>
    </lineage>
</organism>
<keyword evidence="3" id="KW-1185">Reference proteome</keyword>
<comment type="caution">
    <text evidence="2">The sequence shown here is derived from an EMBL/GenBank/DDBJ whole genome shotgun (WGS) entry which is preliminary data.</text>
</comment>
<evidence type="ECO:0000259" key="1">
    <source>
        <dbReference type="Pfam" id="PF03734"/>
    </source>
</evidence>
<name>W7YBU1_9BACT</name>
<dbReference type="Proteomes" id="UP000019402">
    <property type="component" value="Unassembled WGS sequence"/>
</dbReference>
<proteinExistence type="predicted"/>
<dbReference type="InterPro" id="IPR005490">
    <property type="entry name" value="LD_TPept_cat_dom"/>
</dbReference>